<dbReference type="Proteomes" id="UP000520291">
    <property type="component" value="Unassembled WGS sequence"/>
</dbReference>
<feature type="non-terminal residue" evidence="2">
    <location>
        <position position="1"/>
    </location>
</feature>
<dbReference type="AlphaFoldDB" id="A0A7X9XK64"/>
<reference evidence="2 3" key="1">
    <citation type="submission" date="2020-04" db="EMBL/GenBank/DDBJ databases">
        <authorList>
            <person name="Hitch T.C.A."/>
            <person name="Wylensek D."/>
            <person name="Clavel T."/>
        </authorList>
    </citation>
    <scope>NUCLEOTIDE SEQUENCE [LARGE SCALE GENOMIC DNA]</scope>
    <source>
        <strain evidence="2 3">WCA3-601-WT-5E</strain>
    </source>
</reference>
<protein>
    <recommendedName>
        <fullName evidence="1">DUF6850 domain-containing protein</fullName>
    </recommendedName>
</protein>
<dbReference type="RefSeq" id="WP_394799009.1">
    <property type="nucleotide sequence ID" value="NZ_JABAGL010000071.1"/>
</dbReference>
<evidence type="ECO:0000313" key="2">
    <source>
        <dbReference type="EMBL" id="NME88070.1"/>
    </source>
</evidence>
<name>A0A7X9XK64_9BACE</name>
<feature type="domain" description="DUF6850" evidence="1">
    <location>
        <begin position="2"/>
        <end position="97"/>
    </location>
</feature>
<dbReference type="InterPro" id="IPR049236">
    <property type="entry name" value="DUF6850"/>
</dbReference>
<evidence type="ECO:0000259" key="1">
    <source>
        <dbReference type="Pfam" id="PF21012"/>
    </source>
</evidence>
<sequence length="97" mass="11230">RRLLIDVHVAYNNNLGGEYVYGGSHADYPTVTELQQGLTNYYTCDYYRIGGSVTYSQQVRENRRMNLFAKVVFDRINTSDYDYDGRTYLSISLGCNF</sequence>
<comment type="caution">
    <text evidence="2">The sequence shown here is derived from an EMBL/GenBank/DDBJ whole genome shotgun (WGS) entry which is preliminary data.</text>
</comment>
<accession>A0A7X9XK64</accession>
<organism evidence="2 3">
    <name type="scientific">Bacteroides eggerthii</name>
    <dbReference type="NCBI Taxonomy" id="28111"/>
    <lineage>
        <taxon>Bacteria</taxon>
        <taxon>Pseudomonadati</taxon>
        <taxon>Bacteroidota</taxon>
        <taxon>Bacteroidia</taxon>
        <taxon>Bacteroidales</taxon>
        <taxon>Bacteroidaceae</taxon>
        <taxon>Bacteroides</taxon>
    </lineage>
</organism>
<gene>
    <name evidence="2" type="ORF">HF841_19055</name>
</gene>
<dbReference type="EMBL" id="JABAGL010000071">
    <property type="protein sequence ID" value="NME88070.1"/>
    <property type="molecule type" value="Genomic_DNA"/>
</dbReference>
<evidence type="ECO:0000313" key="3">
    <source>
        <dbReference type="Proteomes" id="UP000520291"/>
    </source>
</evidence>
<dbReference type="Pfam" id="PF21012">
    <property type="entry name" value="DUF6850"/>
    <property type="match status" value="1"/>
</dbReference>
<proteinExistence type="predicted"/>